<name>A0ABS9V670_9BACT</name>
<accession>A0ABS9V670</accession>
<reference evidence="1" key="1">
    <citation type="submission" date="2022-03" db="EMBL/GenBank/DDBJ databases">
        <title>De novo assembled genomes of Belliella spp. (Cyclobacteriaceae) strains.</title>
        <authorList>
            <person name="Szabo A."/>
            <person name="Korponai K."/>
            <person name="Felfoldi T."/>
        </authorList>
    </citation>
    <scope>NUCLEOTIDE SEQUENCE</scope>
    <source>
        <strain evidence="1">DSM 111903</strain>
    </source>
</reference>
<organism evidence="1 2">
    <name type="scientific">Belliella alkalica</name>
    <dbReference type="NCBI Taxonomy" id="1730871"/>
    <lineage>
        <taxon>Bacteria</taxon>
        <taxon>Pseudomonadati</taxon>
        <taxon>Bacteroidota</taxon>
        <taxon>Cytophagia</taxon>
        <taxon>Cytophagales</taxon>
        <taxon>Cyclobacteriaceae</taxon>
        <taxon>Belliella</taxon>
    </lineage>
</organism>
<evidence type="ECO:0000313" key="1">
    <source>
        <dbReference type="EMBL" id="MCH7411921.1"/>
    </source>
</evidence>
<dbReference type="Proteomes" id="UP001165430">
    <property type="component" value="Unassembled WGS sequence"/>
</dbReference>
<gene>
    <name evidence="1" type="ORF">MM213_00380</name>
</gene>
<dbReference type="RefSeq" id="WP_241409286.1">
    <property type="nucleotide sequence ID" value="NZ_JAKZGO010000001.1"/>
</dbReference>
<evidence type="ECO:0000313" key="2">
    <source>
        <dbReference type="Proteomes" id="UP001165430"/>
    </source>
</evidence>
<protein>
    <submittedName>
        <fullName evidence="1">Uncharacterized protein</fullName>
    </submittedName>
</protein>
<dbReference type="EMBL" id="JAKZGO010000001">
    <property type="protein sequence ID" value="MCH7411921.1"/>
    <property type="molecule type" value="Genomic_DNA"/>
</dbReference>
<sequence length="154" mass="18076">MLKRKEFEPMFQPFNQMGTQIWVITQIKELPIEIIRFALSLAELDFIKFIRIDGSAIAASSENYPKRPKVPLTKMSHPTAIGIEVLYDLKYKTIDFFDINSPIKGHGGKMADAILKEFPKGWKPLVFNDWSDGFWHRIKEKYKHLDWMNNPFED</sequence>
<comment type="caution">
    <text evidence="1">The sequence shown here is derived from an EMBL/GenBank/DDBJ whole genome shotgun (WGS) entry which is preliminary data.</text>
</comment>
<proteinExistence type="predicted"/>
<keyword evidence="2" id="KW-1185">Reference proteome</keyword>